<dbReference type="Gene3D" id="3.40.50.300">
    <property type="entry name" value="P-loop containing nucleotide triphosphate hydrolases"/>
    <property type="match status" value="1"/>
</dbReference>
<evidence type="ECO:0000313" key="9">
    <source>
        <dbReference type="EMBL" id="TQS81518.1"/>
    </source>
</evidence>
<gene>
    <name evidence="9" type="ORF">A3207_03710</name>
</gene>
<dbReference type="GO" id="GO:0003924">
    <property type="term" value="F:GTPase activity"/>
    <property type="evidence" value="ECO:0007669"/>
    <property type="project" value="InterPro"/>
</dbReference>
<dbReference type="GO" id="GO:0005525">
    <property type="term" value="F:GTP binding"/>
    <property type="evidence" value="ECO:0007669"/>
    <property type="project" value="UniProtKB-KW"/>
</dbReference>
<evidence type="ECO:0000256" key="1">
    <source>
        <dbReference type="ARBA" id="ARBA00006211"/>
    </source>
</evidence>
<keyword evidence="2" id="KW-0533">Nickel</keyword>
<evidence type="ECO:0000256" key="3">
    <source>
        <dbReference type="ARBA" id="ARBA00022723"/>
    </source>
</evidence>
<dbReference type="GO" id="GO:0016151">
    <property type="term" value="F:nickel cation binding"/>
    <property type="evidence" value="ECO:0007669"/>
    <property type="project" value="InterPro"/>
</dbReference>
<organism evidence="9 10">
    <name type="scientific">Candidatus Methanomassiliicoccus intestinalis</name>
    <dbReference type="NCBI Taxonomy" id="1406512"/>
    <lineage>
        <taxon>Archaea</taxon>
        <taxon>Methanobacteriati</taxon>
        <taxon>Thermoplasmatota</taxon>
        <taxon>Thermoplasmata</taxon>
        <taxon>Methanomassiliicoccales</taxon>
        <taxon>Methanomassiliicoccaceae</taxon>
        <taxon>Methanomassiliicoccus</taxon>
    </lineage>
</organism>
<evidence type="ECO:0000256" key="5">
    <source>
        <dbReference type="ARBA" id="ARBA00022801"/>
    </source>
</evidence>
<dbReference type="GeneID" id="41322611"/>
<dbReference type="Proteomes" id="UP000752814">
    <property type="component" value="Unassembled WGS sequence"/>
</dbReference>
<evidence type="ECO:0000256" key="2">
    <source>
        <dbReference type="ARBA" id="ARBA00022596"/>
    </source>
</evidence>
<accession>A0A8J8TD90</accession>
<dbReference type="RefSeq" id="WP_020448100.1">
    <property type="nucleotide sequence ID" value="NZ_CAYAYE010000017.1"/>
</dbReference>
<comment type="caution">
    <text evidence="9">The sequence shown here is derived from an EMBL/GenBank/DDBJ whole genome shotgun (WGS) entry which is preliminary data.</text>
</comment>
<keyword evidence="6" id="KW-0862">Zinc</keyword>
<dbReference type="PANTHER" id="PTHR30134:SF2">
    <property type="entry name" value="HYDROGENASE MATURATION FACTOR HYPB"/>
    <property type="match status" value="1"/>
</dbReference>
<dbReference type="InterPro" id="IPR003495">
    <property type="entry name" value="CobW/HypB/UreG_nucleotide-bd"/>
</dbReference>
<dbReference type="PANTHER" id="PTHR30134">
    <property type="entry name" value="HYDROGENASE PROTEIN ASSEMBLY PROTEIN, NICKEL CHAPERONE"/>
    <property type="match status" value="1"/>
</dbReference>
<keyword evidence="7" id="KW-0342">GTP-binding</keyword>
<dbReference type="AlphaFoldDB" id="A0A8J8TD90"/>
<evidence type="ECO:0000259" key="8">
    <source>
        <dbReference type="Pfam" id="PF02492"/>
    </source>
</evidence>
<dbReference type="PIRSF" id="PIRSF005624">
    <property type="entry name" value="Ni-bind_GTPase"/>
    <property type="match status" value="1"/>
</dbReference>
<protein>
    <submittedName>
        <fullName evidence="9">Hydrogenase accessory protein HypB</fullName>
    </submittedName>
</protein>
<dbReference type="NCBIfam" id="TIGR00073">
    <property type="entry name" value="hypB"/>
    <property type="match status" value="1"/>
</dbReference>
<dbReference type="InterPro" id="IPR004392">
    <property type="entry name" value="Hyd_mat_HypB"/>
</dbReference>
<proteinExistence type="inferred from homology"/>
<name>A0A8J8TD90_9ARCH</name>
<dbReference type="Pfam" id="PF02492">
    <property type="entry name" value="cobW"/>
    <property type="match status" value="1"/>
</dbReference>
<evidence type="ECO:0000256" key="7">
    <source>
        <dbReference type="ARBA" id="ARBA00023134"/>
    </source>
</evidence>
<dbReference type="GO" id="GO:0051604">
    <property type="term" value="P:protein maturation"/>
    <property type="evidence" value="ECO:0007669"/>
    <property type="project" value="InterPro"/>
</dbReference>
<keyword evidence="5" id="KW-0378">Hydrolase</keyword>
<evidence type="ECO:0000256" key="4">
    <source>
        <dbReference type="ARBA" id="ARBA00022741"/>
    </source>
</evidence>
<reference evidence="9" key="1">
    <citation type="submission" date="2016-03" db="EMBL/GenBank/DDBJ databases">
        <authorList>
            <person name="Borrel G."/>
            <person name="Mccann A."/>
            <person name="O'Toole P.W."/>
        </authorList>
    </citation>
    <scope>NUCLEOTIDE SEQUENCE</scope>
    <source>
        <strain evidence="9">183</strain>
    </source>
</reference>
<evidence type="ECO:0000256" key="6">
    <source>
        <dbReference type="ARBA" id="ARBA00022833"/>
    </source>
</evidence>
<dbReference type="SUPFAM" id="SSF52540">
    <property type="entry name" value="P-loop containing nucleoside triphosphate hydrolases"/>
    <property type="match status" value="1"/>
</dbReference>
<keyword evidence="3" id="KW-0479">Metal-binding</keyword>
<comment type="similarity">
    <text evidence="1">Belongs to the SIMIBI class G3E GTPase family. HypB/HupM subfamily.</text>
</comment>
<keyword evidence="4" id="KW-0547">Nucleotide-binding</keyword>
<feature type="domain" description="CobW/HypB/UreG nucleotide-binding" evidence="8">
    <location>
        <begin position="39"/>
        <end position="196"/>
    </location>
</feature>
<dbReference type="GO" id="GO:0008270">
    <property type="term" value="F:zinc ion binding"/>
    <property type="evidence" value="ECO:0007669"/>
    <property type="project" value="TreeGrafter"/>
</dbReference>
<dbReference type="InterPro" id="IPR027417">
    <property type="entry name" value="P-loop_NTPase"/>
</dbReference>
<sequence>MHKIADISVEADILACNKKIGEDNLNRLHAKGITSVDFMGAIGSGKTLLITKLAVLMKEKGFRPAVIAGDLVGQDDYNRFTAAGIPALNLNTGKECHLDAHMVDHALDDLDLDSIDFLFIENVGNLVCPADFPLGTDRRVVVISVTEGDDMVRKQPMIFSSSDITVLNKMDIAPYMDSDISLLEKDYATVTGGKKLIKTCAKTNEGLEELLEALVIKN</sequence>
<evidence type="ECO:0000313" key="10">
    <source>
        <dbReference type="Proteomes" id="UP000752814"/>
    </source>
</evidence>
<dbReference type="EMBL" id="LVVT01000022">
    <property type="protein sequence ID" value="TQS81518.1"/>
    <property type="molecule type" value="Genomic_DNA"/>
</dbReference>
<dbReference type="OMA" id="NVGNMVC"/>